<reference evidence="1 2" key="1">
    <citation type="submission" date="2019-10" db="EMBL/GenBank/DDBJ databases">
        <title>Streptomyces smaragdinus sp. nov. and Streptomyces fabii sp. nov., isolated from the gut of fungus growing-termite Macrotermes natalensis.</title>
        <authorList>
            <person name="Schwitalla J."/>
            <person name="Benndorf R."/>
            <person name="Martin K."/>
            <person name="De Beer W."/>
            <person name="Kaster A.-K."/>
            <person name="Vollmers J."/>
            <person name="Poulsen M."/>
            <person name="Beemelmanns C."/>
        </authorList>
    </citation>
    <scope>NUCLEOTIDE SEQUENCE [LARGE SCALE GENOMIC DNA]</scope>
    <source>
        <strain evidence="1 2">RB5</strain>
    </source>
</reference>
<organism evidence="1 2">
    <name type="scientific">Streptomyces smaragdinus</name>
    <dbReference type="NCBI Taxonomy" id="2585196"/>
    <lineage>
        <taxon>Bacteria</taxon>
        <taxon>Bacillati</taxon>
        <taxon>Actinomycetota</taxon>
        <taxon>Actinomycetes</taxon>
        <taxon>Kitasatosporales</taxon>
        <taxon>Streptomycetaceae</taxon>
        <taxon>Streptomyces</taxon>
    </lineage>
</organism>
<dbReference type="RefSeq" id="WP_153452476.1">
    <property type="nucleotide sequence ID" value="NZ_WEGJ01000009.1"/>
</dbReference>
<sequence length="64" mass="7071">MNAHEKAQVVITPSSMVFSLTPEHREKARACLERSGKLEISFESVSVTNLTEIQELGKEGVIVD</sequence>
<evidence type="ECO:0000313" key="1">
    <source>
        <dbReference type="EMBL" id="MQY12874.1"/>
    </source>
</evidence>
<protein>
    <submittedName>
        <fullName evidence="1">Uncharacterized protein</fullName>
    </submittedName>
</protein>
<keyword evidence="2" id="KW-1185">Reference proteome</keyword>
<dbReference type="OrthoDB" id="9917582at2"/>
<name>A0A7K0CJD2_9ACTN</name>
<dbReference type="EMBL" id="WEGJ01000009">
    <property type="protein sequence ID" value="MQY12874.1"/>
    <property type="molecule type" value="Genomic_DNA"/>
</dbReference>
<gene>
    <name evidence="1" type="ORF">SRB5_30130</name>
</gene>
<dbReference type="AlphaFoldDB" id="A0A7K0CJD2"/>
<accession>A0A7K0CJD2</accession>
<dbReference type="Proteomes" id="UP000466345">
    <property type="component" value="Unassembled WGS sequence"/>
</dbReference>
<evidence type="ECO:0000313" key="2">
    <source>
        <dbReference type="Proteomes" id="UP000466345"/>
    </source>
</evidence>
<comment type="caution">
    <text evidence="1">The sequence shown here is derived from an EMBL/GenBank/DDBJ whole genome shotgun (WGS) entry which is preliminary data.</text>
</comment>
<proteinExistence type="predicted"/>